<evidence type="ECO:0000313" key="1">
    <source>
        <dbReference type="EMBL" id="KAF7388271.1"/>
    </source>
</evidence>
<dbReference type="AlphaFoldDB" id="A0A834JIM0"/>
<dbReference type="EMBL" id="JACSDZ010000013">
    <property type="protein sequence ID" value="KAF7388271.1"/>
    <property type="molecule type" value="Genomic_DNA"/>
</dbReference>
<evidence type="ECO:0000313" key="2">
    <source>
        <dbReference type="Proteomes" id="UP000617340"/>
    </source>
</evidence>
<dbReference type="Proteomes" id="UP000617340">
    <property type="component" value="Unassembled WGS sequence"/>
</dbReference>
<reference evidence="1" key="1">
    <citation type="journal article" date="2020" name="G3 (Bethesda)">
        <title>High-Quality Assemblies for Three Invasive Social Wasps from the &lt;i&gt;Vespula&lt;/i&gt; Genus.</title>
        <authorList>
            <person name="Harrop T.W.R."/>
            <person name="Guhlin J."/>
            <person name="McLaughlin G.M."/>
            <person name="Permina E."/>
            <person name="Stockwell P."/>
            <person name="Gilligan J."/>
            <person name="Le Lec M.F."/>
            <person name="Gruber M.A.M."/>
            <person name="Quinn O."/>
            <person name="Lovegrove M."/>
            <person name="Duncan E.J."/>
            <person name="Remnant E.J."/>
            <person name="Van Eeckhoven J."/>
            <person name="Graham B."/>
            <person name="Knapp R.A."/>
            <person name="Langford K.W."/>
            <person name="Kronenberg Z."/>
            <person name="Press M.O."/>
            <person name="Eacker S.M."/>
            <person name="Wilson-Rankin E.E."/>
            <person name="Purcell J."/>
            <person name="Lester P.J."/>
            <person name="Dearden P.K."/>
        </authorList>
    </citation>
    <scope>NUCLEOTIDE SEQUENCE</scope>
    <source>
        <strain evidence="1">Linc-1</strain>
    </source>
</reference>
<name>A0A834JIM0_VESGE</name>
<keyword evidence="2" id="KW-1185">Reference proteome</keyword>
<accession>A0A834JIM0</accession>
<sequence length="82" mass="9686">MPNQNFPIIQWEKSKVSWCVIDALTPKHYFAMEPKSFYPIDREKNSEDRILERERGQLPATQQERTNQEFLASRLGLGLFSE</sequence>
<proteinExistence type="predicted"/>
<protein>
    <submittedName>
        <fullName evidence="1">Uncharacterized protein</fullName>
    </submittedName>
</protein>
<gene>
    <name evidence="1" type="ORF">HZH68_012213</name>
</gene>
<organism evidence="1 2">
    <name type="scientific">Vespula germanica</name>
    <name type="common">German yellow jacket</name>
    <name type="synonym">Paravespula germanica</name>
    <dbReference type="NCBI Taxonomy" id="30212"/>
    <lineage>
        <taxon>Eukaryota</taxon>
        <taxon>Metazoa</taxon>
        <taxon>Ecdysozoa</taxon>
        <taxon>Arthropoda</taxon>
        <taxon>Hexapoda</taxon>
        <taxon>Insecta</taxon>
        <taxon>Pterygota</taxon>
        <taxon>Neoptera</taxon>
        <taxon>Endopterygota</taxon>
        <taxon>Hymenoptera</taxon>
        <taxon>Apocrita</taxon>
        <taxon>Aculeata</taxon>
        <taxon>Vespoidea</taxon>
        <taxon>Vespidae</taxon>
        <taxon>Vespinae</taxon>
        <taxon>Vespula</taxon>
    </lineage>
</organism>
<comment type="caution">
    <text evidence="1">The sequence shown here is derived from an EMBL/GenBank/DDBJ whole genome shotgun (WGS) entry which is preliminary data.</text>
</comment>